<dbReference type="InterPro" id="IPR024060">
    <property type="entry name" value="Ureidoglycolate_lyase_dom_sf"/>
</dbReference>
<protein>
    <recommendedName>
        <fullName evidence="4">Ureidoglycolate hydrolase</fullName>
    </recommendedName>
</protein>
<sequence>MTTAVKRIKLKSERPDSKSFQPYGQIVSPKEDGGVYGEDDAQLDLSHGIPRFYIMRLEGRSHLTIRNIAHHAVVTQCLGSVGAHSWYLGVAPASVVEGEKVDDDSRGRKTVQSPSGHYYVQPSTDEIRLFRFEGPCFVKLHAGVWHAGPFFKEDVMDFYNLELSNTNEVDNTIHDFEKEDNVIFEIDD</sequence>
<name>A0ABD3H4Q7_9MARC</name>
<gene>
    <name evidence="2" type="ORF">R1sor_003888</name>
</gene>
<comment type="caution">
    <text evidence="2">The sequence shown here is derived from an EMBL/GenBank/DDBJ whole genome shotgun (WGS) entry which is preliminary data.</text>
</comment>
<accession>A0ABD3H4Q7</accession>
<dbReference type="AlphaFoldDB" id="A0ABD3H4Q7"/>
<dbReference type="PANTHER" id="PTHR35721:SF1">
    <property type="entry name" value="UREIDOGLYCOLATE HYDROLASE"/>
    <property type="match status" value="1"/>
</dbReference>
<dbReference type="InterPro" id="IPR011051">
    <property type="entry name" value="RmlC_Cupin_sf"/>
</dbReference>
<dbReference type="PANTHER" id="PTHR35721">
    <property type="entry name" value="UREIDOGLYCOLATE HYDROLASE"/>
    <property type="match status" value="1"/>
</dbReference>
<evidence type="ECO:0000256" key="1">
    <source>
        <dbReference type="SAM" id="MobiDB-lite"/>
    </source>
</evidence>
<reference evidence="2 3" key="1">
    <citation type="submission" date="2024-09" db="EMBL/GenBank/DDBJ databases">
        <title>Chromosome-scale assembly of Riccia sorocarpa.</title>
        <authorList>
            <person name="Paukszto L."/>
        </authorList>
    </citation>
    <scope>NUCLEOTIDE SEQUENCE [LARGE SCALE GENOMIC DNA]</scope>
    <source>
        <strain evidence="2">LP-2024</strain>
        <tissue evidence="2">Aerial parts of the thallus</tissue>
    </source>
</reference>
<keyword evidence="3" id="KW-1185">Reference proteome</keyword>
<feature type="region of interest" description="Disordered" evidence="1">
    <location>
        <begin position="12"/>
        <end position="31"/>
    </location>
</feature>
<dbReference type="Proteomes" id="UP001633002">
    <property type="component" value="Unassembled WGS sequence"/>
</dbReference>
<dbReference type="Gene3D" id="2.60.120.480">
    <property type="entry name" value="Ureidoglycolate hydrolase"/>
    <property type="match status" value="1"/>
</dbReference>
<dbReference type="EMBL" id="JBJQOH010000006">
    <property type="protein sequence ID" value="KAL3685866.1"/>
    <property type="molecule type" value="Genomic_DNA"/>
</dbReference>
<evidence type="ECO:0000313" key="2">
    <source>
        <dbReference type="EMBL" id="KAL3685866.1"/>
    </source>
</evidence>
<organism evidence="2 3">
    <name type="scientific">Riccia sorocarpa</name>
    <dbReference type="NCBI Taxonomy" id="122646"/>
    <lineage>
        <taxon>Eukaryota</taxon>
        <taxon>Viridiplantae</taxon>
        <taxon>Streptophyta</taxon>
        <taxon>Embryophyta</taxon>
        <taxon>Marchantiophyta</taxon>
        <taxon>Marchantiopsida</taxon>
        <taxon>Marchantiidae</taxon>
        <taxon>Marchantiales</taxon>
        <taxon>Ricciaceae</taxon>
        <taxon>Riccia</taxon>
    </lineage>
</organism>
<proteinExistence type="predicted"/>
<evidence type="ECO:0008006" key="4">
    <source>
        <dbReference type="Google" id="ProtNLM"/>
    </source>
</evidence>
<evidence type="ECO:0000313" key="3">
    <source>
        <dbReference type="Proteomes" id="UP001633002"/>
    </source>
</evidence>
<dbReference type="SUPFAM" id="SSF51182">
    <property type="entry name" value="RmlC-like cupins"/>
    <property type="match status" value="1"/>
</dbReference>